<evidence type="ECO:0000313" key="6">
    <source>
        <dbReference type="Proteomes" id="UP000785679"/>
    </source>
</evidence>
<dbReference type="InterPro" id="IPR004045">
    <property type="entry name" value="Glutathione_S-Trfase_N"/>
</dbReference>
<accession>A0A8J8NP80</accession>
<dbReference type="GO" id="GO:0005737">
    <property type="term" value="C:cytoplasm"/>
    <property type="evidence" value="ECO:0007669"/>
    <property type="project" value="UniProtKB-SubCell"/>
</dbReference>
<dbReference type="PANTHER" id="PTHR43917:SF8">
    <property type="entry name" value="GH16740P-RELATED"/>
    <property type="match status" value="1"/>
</dbReference>
<comment type="subcellular location">
    <subcellularLocation>
        <location evidence="1">Cytoplasm</location>
    </subcellularLocation>
</comment>
<protein>
    <recommendedName>
        <fullName evidence="7">Glutathione S-transferase</fullName>
    </recommendedName>
</protein>
<evidence type="ECO:0008006" key="7">
    <source>
        <dbReference type="Google" id="ProtNLM"/>
    </source>
</evidence>
<dbReference type="InterPro" id="IPR010987">
    <property type="entry name" value="Glutathione-S-Trfase_C-like"/>
</dbReference>
<organism evidence="5 6">
    <name type="scientific">Halteria grandinella</name>
    <dbReference type="NCBI Taxonomy" id="5974"/>
    <lineage>
        <taxon>Eukaryota</taxon>
        <taxon>Sar</taxon>
        <taxon>Alveolata</taxon>
        <taxon>Ciliophora</taxon>
        <taxon>Intramacronucleata</taxon>
        <taxon>Spirotrichea</taxon>
        <taxon>Stichotrichia</taxon>
        <taxon>Sporadotrichida</taxon>
        <taxon>Halteriidae</taxon>
        <taxon>Halteria</taxon>
    </lineage>
</organism>
<comment type="caution">
    <text evidence="5">The sequence shown here is derived from an EMBL/GenBank/DDBJ whole genome shotgun (WGS) entry which is preliminary data.</text>
</comment>
<dbReference type="PANTHER" id="PTHR43917">
    <property type="match status" value="1"/>
</dbReference>
<gene>
    <name evidence="5" type="ORF">FGO68_gene2151</name>
</gene>
<dbReference type="Gene3D" id="3.40.30.10">
    <property type="entry name" value="Glutaredoxin"/>
    <property type="match status" value="1"/>
</dbReference>
<feature type="domain" description="GST C-terminal" evidence="4">
    <location>
        <begin position="98"/>
        <end position="236"/>
    </location>
</feature>
<feature type="domain" description="GST N-terminal" evidence="3">
    <location>
        <begin position="4"/>
        <end position="92"/>
    </location>
</feature>
<dbReference type="PROSITE" id="PS50405">
    <property type="entry name" value="GST_CTER"/>
    <property type="match status" value="1"/>
</dbReference>
<dbReference type="InterPro" id="IPR036249">
    <property type="entry name" value="Thioredoxin-like_sf"/>
</dbReference>
<dbReference type="GO" id="GO:0004364">
    <property type="term" value="F:glutathione transferase activity"/>
    <property type="evidence" value="ECO:0007669"/>
    <property type="project" value="TreeGrafter"/>
</dbReference>
<dbReference type="SUPFAM" id="SSF47616">
    <property type="entry name" value="GST C-terminal domain-like"/>
    <property type="match status" value="1"/>
</dbReference>
<sequence>MDTVTLKIYGDYASQPSRAVLAFCKLNNIPYDFQEVRVGKREHMADEYVQKVNPAMIVPAIIEVDKKTGEEFKLFESHAILRYLARSRKVADHWYPQDLDKRSQVDIYLDWHHTFLRQAIGFHIYKRFFAPIVHGIKSTDDELKFYAVWMKRTLDLMERRLTENKYLCGDEISIADLSAVCELIQGKFLNLDFAKWPKLKEWQDKLIYGNPDMHELHKPMFKFAELSMKKHGQPKL</sequence>
<evidence type="ECO:0000313" key="5">
    <source>
        <dbReference type="EMBL" id="TNV78523.1"/>
    </source>
</evidence>
<dbReference type="InterPro" id="IPR004046">
    <property type="entry name" value="GST_C"/>
</dbReference>
<dbReference type="AlphaFoldDB" id="A0A8J8NP80"/>
<keyword evidence="6" id="KW-1185">Reference proteome</keyword>
<dbReference type="Pfam" id="PF13417">
    <property type="entry name" value="GST_N_3"/>
    <property type="match status" value="1"/>
</dbReference>
<dbReference type="GO" id="GO:0006749">
    <property type="term" value="P:glutathione metabolic process"/>
    <property type="evidence" value="ECO:0007669"/>
    <property type="project" value="TreeGrafter"/>
</dbReference>
<dbReference type="EMBL" id="RRYP01010215">
    <property type="protein sequence ID" value="TNV78523.1"/>
    <property type="molecule type" value="Genomic_DNA"/>
</dbReference>
<dbReference type="InterPro" id="IPR036282">
    <property type="entry name" value="Glutathione-S-Trfase_C_sf"/>
</dbReference>
<dbReference type="InterPro" id="IPR051369">
    <property type="entry name" value="GST_Theta"/>
</dbReference>
<dbReference type="SFLD" id="SFLDG00358">
    <property type="entry name" value="Main_(cytGST)"/>
    <property type="match status" value="1"/>
</dbReference>
<dbReference type="Proteomes" id="UP000785679">
    <property type="component" value="Unassembled WGS sequence"/>
</dbReference>
<evidence type="ECO:0000256" key="2">
    <source>
        <dbReference type="ARBA" id="ARBA00022490"/>
    </source>
</evidence>
<dbReference type="SUPFAM" id="SSF52833">
    <property type="entry name" value="Thioredoxin-like"/>
    <property type="match status" value="1"/>
</dbReference>
<evidence type="ECO:0000259" key="4">
    <source>
        <dbReference type="PROSITE" id="PS50405"/>
    </source>
</evidence>
<name>A0A8J8NP80_HALGN</name>
<keyword evidence="2" id="KW-0963">Cytoplasm</keyword>
<reference evidence="5" key="1">
    <citation type="submission" date="2019-06" db="EMBL/GenBank/DDBJ databases">
        <authorList>
            <person name="Zheng W."/>
        </authorList>
    </citation>
    <scope>NUCLEOTIDE SEQUENCE</scope>
    <source>
        <strain evidence="5">QDHG01</strain>
    </source>
</reference>
<dbReference type="InterPro" id="IPR040079">
    <property type="entry name" value="Glutathione_S-Trfase"/>
</dbReference>
<evidence type="ECO:0000259" key="3">
    <source>
        <dbReference type="PROSITE" id="PS50404"/>
    </source>
</evidence>
<dbReference type="Pfam" id="PF00043">
    <property type="entry name" value="GST_C"/>
    <property type="match status" value="1"/>
</dbReference>
<proteinExistence type="predicted"/>
<dbReference type="SFLD" id="SFLDS00019">
    <property type="entry name" value="Glutathione_Transferase_(cytos"/>
    <property type="match status" value="1"/>
</dbReference>
<dbReference type="OrthoDB" id="422574at2759"/>
<dbReference type="PROSITE" id="PS50404">
    <property type="entry name" value="GST_NTER"/>
    <property type="match status" value="1"/>
</dbReference>
<evidence type="ECO:0000256" key="1">
    <source>
        <dbReference type="ARBA" id="ARBA00004496"/>
    </source>
</evidence>
<dbReference type="Gene3D" id="1.20.1050.10">
    <property type="match status" value="1"/>
</dbReference>